<keyword evidence="2" id="KW-0472">Membrane</keyword>
<dbReference type="Proteomes" id="UP000544331">
    <property type="component" value="Unassembled WGS sequence"/>
</dbReference>
<feature type="transmembrane region" description="Helical" evidence="2">
    <location>
        <begin position="7"/>
        <end position="26"/>
    </location>
</feature>
<dbReference type="GO" id="GO:0032185">
    <property type="term" value="P:septin cytoskeleton organization"/>
    <property type="evidence" value="ECO:0007669"/>
    <property type="project" value="TreeGrafter"/>
</dbReference>
<evidence type="ECO:0000256" key="1">
    <source>
        <dbReference type="SAM" id="MobiDB-lite"/>
    </source>
</evidence>
<evidence type="ECO:0000313" key="4">
    <source>
        <dbReference type="Proteomes" id="UP000544331"/>
    </source>
</evidence>
<keyword evidence="2" id="KW-1133">Transmembrane helix</keyword>
<feature type="transmembrane region" description="Helical" evidence="2">
    <location>
        <begin position="114"/>
        <end position="136"/>
    </location>
</feature>
<evidence type="ECO:0000313" key="3">
    <source>
        <dbReference type="EMBL" id="KAF5703123.1"/>
    </source>
</evidence>
<accession>A0A8H6D434</accession>
<dbReference type="GO" id="GO:0030866">
    <property type="term" value="P:cortical actin cytoskeleton organization"/>
    <property type="evidence" value="ECO:0007669"/>
    <property type="project" value="TreeGrafter"/>
</dbReference>
<dbReference type="GO" id="GO:0005886">
    <property type="term" value="C:plasma membrane"/>
    <property type="evidence" value="ECO:0007669"/>
    <property type="project" value="InterPro"/>
</dbReference>
<evidence type="ECO:0000256" key="2">
    <source>
        <dbReference type="SAM" id="Phobius"/>
    </source>
</evidence>
<dbReference type="Pfam" id="PF06687">
    <property type="entry name" value="SUR7"/>
    <property type="match status" value="1"/>
</dbReference>
<feature type="transmembrane region" description="Helical" evidence="2">
    <location>
        <begin position="173"/>
        <end position="194"/>
    </location>
</feature>
<sequence length="268" mass="29265">MAKNAPLGLAGLVLLAVSLLFLWFIILSGLTSTTPFDKTYFLRADTGGISGAREVTQWNFFYICGAGNNDCDGARAAPVIGRAWDSNPHNAPSSLVGSRAGDTTSNRQFFLWRFGWVFILITLFFETIAFFTGFIACCGRLGAGISSLVSMFALFCSSVAMSLMTYVSLAPVSWYSCLLTSLVSATWVLARNAFHRDGRSASIGRYAFGFAWASWATLLIATILFCLGMRGDKSSSGGYSGRSWRRRRSVRSSHGPGYEGRRVKDDYS</sequence>
<feature type="region of interest" description="Disordered" evidence="1">
    <location>
        <begin position="233"/>
        <end position="268"/>
    </location>
</feature>
<name>A0A8H6D434_9HYPO</name>
<dbReference type="InterPro" id="IPR009571">
    <property type="entry name" value="SUR7/Rim9-like_fungi"/>
</dbReference>
<dbReference type="EMBL" id="JAAOAN010000582">
    <property type="protein sequence ID" value="KAF5703123.1"/>
    <property type="molecule type" value="Genomic_DNA"/>
</dbReference>
<dbReference type="OrthoDB" id="5419460at2759"/>
<dbReference type="PANTHER" id="PTHR36414:SF1">
    <property type="entry name" value="PROTEIN SUR7"/>
    <property type="match status" value="1"/>
</dbReference>
<dbReference type="GO" id="GO:0045121">
    <property type="term" value="C:membrane raft"/>
    <property type="evidence" value="ECO:0007669"/>
    <property type="project" value="TreeGrafter"/>
</dbReference>
<gene>
    <name evidence="3" type="ORF">FMUND_13153</name>
</gene>
<dbReference type="GO" id="GO:0031505">
    <property type="term" value="P:fungal-type cell wall organization"/>
    <property type="evidence" value="ECO:0007669"/>
    <property type="project" value="TreeGrafter"/>
</dbReference>
<dbReference type="GO" id="GO:0005938">
    <property type="term" value="C:cell cortex"/>
    <property type="evidence" value="ECO:0007669"/>
    <property type="project" value="TreeGrafter"/>
</dbReference>
<reference evidence="3 4" key="1">
    <citation type="submission" date="2020-05" db="EMBL/GenBank/DDBJ databases">
        <title>Identification and distribution of gene clusters putatively required for synthesis of sphingolipid metabolism inhibitors in phylogenetically diverse species of the filamentous fungus Fusarium.</title>
        <authorList>
            <person name="Kim H.-S."/>
            <person name="Busman M."/>
            <person name="Brown D.W."/>
            <person name="Divon H."/>
            <person name="Uhlig S."/>
            <person name="Proctor R.H."/>
        </authorList>
    </citation>
    <scope>NUCLEOTIDE SEQUENCE [LARGE SCALE GENOMIC DNA]</scope>
    <source>
        <strain evidence="3 4">NRRL 66235</strain>
    </source>
</reference>
<dbReference type="PANTHER" id="PTHR36414">
    <property type="entry name" value="PROTEIN SUR7"/>
    <property type="match status" value="1"/>
</dbReference>
<keyword evidence="2" id="KW-0812">Transmembrane</keyword>
<proteinExistence type="predicted"/>
<protein>
    <submittedName>
        <fullName evidence="3">Uncharacterized protein</fullName>
    </submittedName>
</protein>
<feature type="transmembrane region" description="Helical" evidence="2">
    <location>
        <begin position="206"/>
        <end position="230"/>
    </location>
</feature>
<feature type="compositionally biased region" description="Basic and acidic residues" evidence="1">
    <location>
        <begin position="259"/>
        <end position="268"/>
    </location>
</feature>
<comment type="caution">
    <text evidence="3">The sequence shown here is derived from an EMBL/GenBank/DDBJ whole genome shotgun (WGS) entry which is preliminary data.</text>
</comment>
<organism evidence="3 4">
    <name type="scientific">Fusarium mundagurra</name>
    <dbReference type="NCBI Taxonomy" id="1567541"/>
    <lineage>
        <taxon>Eukaryota</taxon>
        <taxon>Fungi</taxon>
        <taxon>Dikarya</taxon>
        <taxon>Ascomycota</taxon>
        <taxon>Pezizomycotina</taxon>
        <taxon>Sordariomycetes</taxon>
        <taxon>Hypocreomycetidae</taxon>
        <taxon>Hypocreales</taxon>
        <taxon>Nectriaceae</taxon>
        <taxon>Fusarium</taxon>
        <taxon>Fusarium fujikuroi species complex</taxon>
    </lineage>
</organism>
<keyword evidence="4" id="KW-1185">Reference proteome</keyword>
<dbReference type="GO" id="GO:0006897">
    <property type="term" value="P:endocytosis"/>
    <property type="evidence" value="ECO:0007669"/>
    <property type="project" value="TreeGrafter"/>
</dbReference>
<dbReference type="AlphaFoldDB" id="A0A8H6D434"/>
<feature type="transmembrane region" description="Helical" evidence="2">
    <location>
        <begin position="148"/>
        <end position="167"/>
    </location>
</feature>